<dbReference type="PANTHER" id="PTHR13847:SF185">
    <property type="entry name" value="FAD DEPENDENT OXIDOREDUCTASE SUPERFAMILY (AFU_ORTHOLOGUE AFUA_3G02360)"/>
    <property type="match status" value="1"/>
</dbReference>
<reference evidence="3 4" key="1">
    <citation type="journal article" date="2012" name="Science">
        <title>The Paleozoic origin of enzymatic lignin decomposition reconstructed from 31 fungal genomes.</title>
        <authorList>
            <person name="Floudas D."/>
            <person name="Binder M."/>
            <person name="Riley R."/>
            <person name="Barry K."/>
            <person name="Blanchette R.A."/>
            <person name="Henrissat B."/>
            <person name="Martinez A.T."/>
            <person name="Otillar R."/>
            <person name="Spatafora J.W."/>
            <person name="Yadav J.S."/>
            <person name="Aerts A."/>
            <person name="Benoit I."/>
            <person name="Boyd A."/>
            <person name="Carlson A."/>
            <person name="Copeland A."/>
            <person name="Coutinho P.M."/>
            <person name="de Vries R.P."/>
            <person name="Ferreira P."/>
            <person name="Findley K."/>
            <person name="Foster B."/>
            <person name="Gaskell J."/>
            <person name="Glotzer D."/>
            <person name="Gorecki P."/>
            <person name="Heitman J."/>
            <person name="Hesse C."/>
            <person name="Hori C."/>
            <person name="Igarashi K."/>
            <person name="Jurgens J.A."/>
            <person name="Kallen N."/>
            <person name="Kersten P."/>
            <person name="Kohler A."/>
            <person name="Kuees U."/>
            <person name="Kumar T.K.A."/>
            <person name="Kuo A."/>
            <person name="LaButti K."/>
            <person name="Larrondo L.F."/>
            <person name="Lindquist E."/>
            <person name="Ling A."/>
            <person name="Lombard V."/>
            <person name="Lucas S."/>
            <person name="Lundell T."/>
            <person name="Martin R."/>
            <person name="McLaughlin D.J."/>
            <person name="Morgenstern I."/>
            <person name="Morin E."/>
            <person name="Murat C."/>
            <person name="Nagy L.G."/>
            <person name="Nolan M."/>
            <person name="Ohm R.A."/>
            <person name="Patyshakuliyeva A."/>
            <person name="Rokas A."/>
            <person name="Ruiz-Duenas F.J."/>
            <person name="Sabat G."/>
            <person name="Salamov A."/>
            <person name="Samejima M."/>
            <person name="Schmutz J."/>
            <person name="Slot J.C."/>
            <person name="St John F."/>
            <person name="Stenlid J."/>
            <person name="Sun H."/>
            <person name="Sun S."/>
            <person name="Syed K."/>
            <person name="Tsang A."/>
            <person name="Wiebenga A."/>
            <person name="Young D."/>
            <person name="Pisabarro A."/>
            <person name="Eastwood D.C."/>
            <person name="Martin F."/>
            <person name="Cullen D."/>
            <person name="Grigoriev I.V."/>
            <person name="Hibbett D.S."/>
        </authorList>
    </citation>
    <scope>NUCLEOTIDE SEQUENCE</scope>
    <source>
        <strain evidence="4">FP-58527</strain>
    </source>
</reference>
<accession>S8FBT5</accession>
<organism evidence="3 4">
    <name type="scientific">Fomitopsis schrenkii</name>
    <name type="common">Brown rot fungus</name>
    <dbReference type="NCBI Taxonomy" id="2126942"/>
    <lineage>
        <taxon>Eukaryota</taxon>
        <taxon>Fungi</taxon>
        <taxon>Dikarya</taxon>
        <taxon>Basidiomycota</taxon>
        <taxon>Agaricomycotina</taxon>
        <taxon>Agaricomycetes</taxon>
        <taxon>Polyporales</taxon>
        <taxon>Fomitopsis</taxon>
    </lineage>
</organism>
<keyword evidence="4" id="KW-1185">Reference proteome</keyword>
<evidence type="ECO:0000256" key="1">
    <source>
        <dbReference type="SAM" id="MobiDB-lite"/>
    </source>
</evidence>
<evidence type="ECO:0000313" key="4">
    <source>
        <dbReference type="Proteomes" id="UP000015241"/>
    </source>
</evidence>
<dbReference type="GO" id="GO:0005770">
    <property type="term" value="C:late endosome"/>
    <property type="evidence" value="ECO:0007669"/>
    <property type="project" value="TreeGrafter"/>
</dbReference>
<gene>
    <name evidence="3" type="ORF">FOMPIDRAFT_1025565</name>
</gene>
<dbReference type="EMBL" id="KE504196">
    <property type="protein sequence ID" value="EPS96009.1"/>
    <property type="molecule type" value="Genomic_DNA"/>
</dbReference>
<sequence length="540" mass="57022">MPDTVVLGAGIIGLSTAYYLAKLSKDSGVEHAIHIVEPCPQLFSSASGKAGGFLAKDWFNPTMAPLGELSFRLHQELAEQHNGRAKWGYSPSISYSLDRNASLRGDSDTDSSNQDFDSSPPISPRSEGHPLEDGPAPQATAESNGYTAGRANETEDPPPHRRNKSNVGEDWMETGESRMVAVEQRLADATAASTAPAAEAEAARHVGAGAEEQAAAALSQANADEAFAALVNESTAAVDIAKLDEPFWLRTDLHAVQAISDKTTTAQCNPHQLCEFLLDACLDLGVRLHHPALGTRLFHIDRADPASQTLLEVTSISKTGAGRTIRTGCYDVPCDSLVVAAGCWTPTAFRTLFPDAPHPPPIDSHAGFSVRVRSRHWQQGTDAAAWAGPCHAIFTSDPSGFSPELFTRMGSELWLGGLNDAQLALPTDPMDVTPDPDAIERVLAMGRELCGEDIEVLDSGVCFRPVTPSRKPAIARMSGAALGSGVTPRPRAGAGVPGGVYVGAGHGPWGISMSLGTGLVLAEMILGRETSADVEALGKW</sequence>
<dbReference type="Pfam" id="PF01266">
    <property type="entry name" value="DAO"/>
    <property type="match status" value="2"/>
</dbReference>
<dbReference type="GO" id="GO:0005829">
    <property type="term" value="C:cytosol"/>
    <property type="evidence" value="ECO:0007669"/>
    <property type="project" value="GOC"/>
</dbReference>
<dbReference type="GO" id="GO:0042147">
    <property type="term" value="P:retrograde transport, endosome to Golgi"/>
    <property type="evidence" value="ECO:0007669"/>
    <property type="project" value="TreeGrafter"/>
</dbReference>
<dbReference type="SUPFAM" id="SSF51971">
    <property type="entry name" value="Nucleotide-binding domain"/>
    <property type="match status" value="1"/>
</dbReference>
<dbReference type="Gene3D" id="3.30.9.10">
    <property type="entry name" value="D-Amino Acid Oxidase, subunit A, domain 2"/>
    <property type="match status" value="1"/>
</dbReference>
<feature type="domain" description="FAD dependent oxidoreductase" evidence="2">
    <location>
        <begin position="246"/>
        <end position="524"/>
    </location>
</feature>
<dbReference type="InParanoid" id="S8FBT5"/>
<evidence type="ECO:0000259" key="2">
    <source>
        <dbReference type="Pfam" id="PF01266"/>
    </source>
</evidence>
<dbReference type="STRING" id="743788.S8FBT5"/>
<protein>
    <recommendedName>
        <fullName evidence="2">FAD dependent oxidoreductase domain-containing protein</fullName>
    </recommendedName>
</protein>
<feature type="domain" description="FAD dependent oxidoreductase" evidence="2">
    <location>
        <begin position="3"/>
        <end position="89"/>
    </location>
</feature>
<dbReference type="InterPro" id="IPR036188">
    <property type="entry name" value="FAD/NAD-bd_sf"/>
</dbReference>
<dbReference type="Proteomes" id="UP000015241">
    <property type="component" value="Unassembled WGS sequence"/>
</dbReference>
<feature type="region of interest" description="Disordered" evidence="1">
    <location>
        <begin position="100"/>
        <end position="170"/>
    </location>
</feature>
<dbReference type="AlphaFoldDB" id="S8FBT5"/>
<dbReference type="eggNOG" id="KOG2852">
    <property type="taxonomic scope" value="Eukaryota"/>
</dbReference>
<dbReference type="PANTHER" id="PTHR13847">
    <property type="entry name" value="SARCOSINE DEHYDROGENASE-RELATED"/>
    <property type="match status" value="1"/>
</dbReference>
<evidence type="ECO:0000313" key="3">
    <source>
        <dbReference type="EMBL" id="EPS96009.1"/>
    </source>
</evidence>
<dbReference type="Gene3D" id="3.50.50.60">
    <property type="entry name" value="FAD/NAD(P)-binding domain"/>
    <property type="match status" value="2"/>
</dbReference>
<proteinExistence type="predicted"/>
<dbReference type="InterPro" id="IPR006076">
    <property type="entry name" value="FAD-dep_OxRdtase"/>
</dbReference>
<dbReference type="OrthoDB" id="498204at2759"/>
<dbReference type="HOGENOM" id="CLU_007884_14_1_1"/>
<name>S8FBT5_FOMSC</name>